<keyword evidence="1" id="KW-1133">Transmembrane helix</keyword>
<organism evidence="2 3">
    <name type="scientific">Marchantia polymorpha</name>
    <name type="common">Common liverwort</name>
    <name type="synonym">Marchantia aquatica</name>
    <dbReference type="NCBI Taxonomy" id="3197"/>
    <lineage>
        <taxon>Eukaryota</taxon>
        <taxon>Viridiplantae</taxon>
        <taxon>Streptophyta</taxon>
        <taxon>Embryophyta</taxon>
        <taxon>Marchantiophyta</taxon>
        <taxon>Marchantiopsida</taxon>
        <taxon>Marchantiidae</taxon>
        <taxon>Marchantiales</taxon>
        <taxon>Marchantiaceae</taxon>
        <taxon>Marchantia</taxon>
    </lineage>
</organism>
<protein>
    <submittedName>
        <fullName evidence="2">Uncharacterized protein</fullName>
    </submittedName>
</protein>
<name>A0A2R6W465_MARPO</name>
<gene>
    <name evidence="2" type="ORF">MARPO_0158s0013</name>
</gene>
<feature type="transmembrane region" description="Helical" evidence="1">
    <location>
        <begin position="29"/>
        <end position="48"/>
    </location>
</feature>
<dbReference type="PANTHER" id="PTHR35124">
    <property type="entry name" value="CYTOCHROME P450 FAMILY PROTEIN"/>
    <property type="match status" value="1"/>
</dbReference>
<proteinExistence type="predicted"/>
<dbReference type="Gramene" id="Mp2g09420.1">
    <property type="protein sequence ID" value="Mp2g09420.1.cds1"/>
    <property type="gene ID" value="Mp2g09420"/>
</dbReference>
<dbReference type="AlphaFoldDB" id="A0A2R6W465"/>
<dbReference type="OrthoDB" id="2015909at2759"/>
<sequence length="573" mass="65053">MVAAAAAAAPLSSRSFDDGPVLVKQRFPLGPLTIGVFTYVLLIVLLLVQVSVDDMTRFYSEYSDPRASLSSSSLRWVQYPTMDTNETEQLMDRWRALESNECHGVGTGSIRLLGPVGPVASRNGSVADTMRLVAGPAHEIVWESIGDDGRRRCVGGDFFEADLSGPRWKSRPPVLDHDDGTYTMTVQVHPEFAGARFHLNVTLLFDNLHGLALRPKSRARLTQVLSLTIDYVRPPPPPSTGKPWTSPVGLPELKLCTRADFGRKHWAGRWTRDDEFECPIDEAGRYDCLDPELDCPRPWCRGPVAKLESSGWVYSAHCAFRIFRAEEAWRCLNGTWIFAWGDSNMIDSIGNLLRFVLGLNDTPARLDRRMDRVFRWPSDERLSVRITSVFNGSHNVSKNWEGLFSLHDEDYRSYLRSFFADGKLPDFMIMNSGQHDGLYWRSADSFLIDGVQHALRFWKEIWQGMGSSKLPHLIYRTTVASAGRHRPEPNNPEKMEFYNHLIVDQLMRLDLPNLHIVDSYDPTFPWHYGNRHSDGVHYGRTPSKSKWVDGQIGHQYFVDLMLVHILLNSMCAA</sequence>
<dbReference type="Proteomes" id="UP000244005">
    <property type="component" value="Unassembled WGS sequence"/>
</dbReference>
<keyword evidence="3" id="KW-1185">Reference proteome</keyword>
<evidence type="ECO:0000313" key="2">
    <source>
        <dbReference type="EMBL" id="PTQ28633.1"/>
    </source>
</evidence>
<dbReference type="PANTHER" id="PTHR35124:SF1">
    <property type="entry name" value="CYTOCHROME P450 FAMILY PROTEIN"/>
    <property type="match status" value="1"/>
</dbReference>
<keyword evidence="1" id="KW-0812">Transmembrane</keyword>
<dbReference type="EMBL" id="KZ772828">
    <property type="protein sequence ID" value="PTQ28633.1"/>
    <property type="molecule type" value="Genomic_DNA"/>
</dbReference>
<accession>A0A2R6W465</accession>
<evidence type="ECO:0000313" key="3">
    <source>
        <dbReference type="Proteomes" id="UP000244005"/>
    </source>
</evidence>
<evidence type="ECO:0000256" key="1">
    <source>
        <dbReference type="SAM" id="Phobius"/>
    </source>
</evidence>
<keyword evidence="1" id="KW-0472">Membrane</keyword>
<dbReference type="OMA" id="LESNECH"/>
<reference evidence="3" key="1">
    <citation type="journal article" date="2017" name="Cell">
        <title>Insights into land plant evolution garnered from the Marchantia polymorpha genome.</title>
        <authorList>
            <person name="Bowman J.L."/>
            <person name="Kohchi T."/>
            <person name="Yamato K.T."/>
            <person name="Jenkins J."/>
            <person name="Shu S."/>
            <person name="Ishizaki K."/>
            <person name="Yamaoka S."/>
            <person name="Nishihama R."/>
            <person name="Nakamura Y."/>
            <person name="Berger F."/>
            <person name="Adam C."/>
            <person name="Aki S.S."/>
            <person name="Althoff F."/>
            <person name="Araki T."/>
            <person name="Arteaga-Vazquez M.A."/>
            <person name="Balasubrmanian S."/>
            <person name="Barry K."/>
            <person name="Bauer D."/>
            <person name="Boehm C.R."/>
            <person name="Briginshaw L."/>
            <person name="Caballero-Perez J."/>
            <person name="Catarino B."/>
            <person name="Chen F."/>
            <person name="Chiyoda S."/>
            <person name="Chovatia M."/>
            <person name="Davies K.M."/>
            <person name="Delmans M."/>
            <person name="Demura T."/>
            <person name="Dierschke T."/>
            <person name="Dolan L."/>
            <person name="Dorantes-Acosta A.E."/>
            <person name="Eklund D.M."/>
            <person name="Florent S.N."/>
            <person name="Flores-Sandoval E."/>
            <person name="Fujiyama A."/>
            <person name="Fukuzawa H."/>
            <person name="Galik B."/>
            <person name="Grimanelli D."/>
            <person name="Grimwood J."/>
            <person name="Grossniklaus U."/>
            <person name="Hamada T."/>
            <person name="Haseloff J."/>
            <person name="Hetherington A.J."/>
            <person name="Higo A."/>
            <person name="Hirakawa Y."/>
            <person name="Hundley H.N."/>
            <person name="Ikeda Y."/>
            <person name="Inoue K."/>
            <person name="Inoue S.I."/>
            <person name="Ishida S."/>
            <person name="Jia Q."/>
            <person name="Kakita M."/>
            <person name="Kanazawa T."/>
            <person name="Kawai Y."/>
            <person name="Kawashima T."/>
            <person name="Kennedy M."/>
            <person name="Kinose K."/>
            <person name="Kinoshita T."/>
            <person name="Kohara Y."/>
            <person name="Koide E."/>
            <person name="Komatsu K."/>
            <person name="Kopischke S."/>
            <person name="Kubo M."/>
            <person name="Kyozuka J."/>
            <person name="Lagercrantz U."/>
            <person name="Lin S.S."/>
            <person name="Lindquist E."/>
            <person name="Lipzen A.M."/>
            <person name="Lu C.W."/>
            <person name="De Luna E."/>
            <person name="Martienssen R.A."/>
            <person name="Minamino N."/>
            <person name="Mizutani M."/>
            <person name="Mizutani M."/>
            <person name="Mochizuki N."/>
            <person name="Monte I."/>
            <person name="Mosher R."/>
            <person name="Nagasaki H."/>
            <person name="Nakagami H."/>
            <person name="Naramoto S."/>
            <person name="Nishitani K."/>
            <person name="Ohtani M."/>
            <person name="Okamoto T."/>
            <person name="Okumura M."/>
            <person name="Phillips J."/>
            <person name="Pollak B."/>
            <person name="Reinders A."/>
            <person name="Rovekamp M."/>
            <person name="Sano R."/>
            <person name="Sawa S."/>
            <person name="Schmid M.W."/>
            <person name="Shirakawa M."/>
            <person name="Solano R."/>
            <person name="Spunde A."/>
            <person name="Suetsugu N."/>
            <person name="Sugano S."/>
            <person name="Sugiyama A."/>
            <person name="Sun R."/>
            <person name="Suzuki Y."/>
            <person name="Takenaka M."/>
            <person name="Takezawa D."/>
            <person name="Tomogane H."/>
            <person name="Tsuzuki M."/>
            <person name="Ueda T."/>
            <person name="Umeda M."/>
            <person name="Ward J.M."/>
            <person name="Watanabe Y."/>
            <person name="Yazaki K."/>
            <person name="Yokoyama R."/>
            <person name="Yoshitake Y."/>
            <person name="Yotsui I."/>
            <person name="Zachgo S."/>
            <person name="Schmutz J."/>
        </authorList>
    </citation>
    <scope>NUCLEOTIDE SEQUENCE [LARGE SCALE GENOMIC DNA]</scope>
    <source>
        <strain evidence="3">Tak-1</strain>
    </source>
</reference>